<protein>
    <recommendedName>
        <fullName evidence="3">Ethanolamine utilization protein EutN</fullName>
    </recommendedName>
</protein>
<accession>A0ABU0K5I9</accession>
<dbReference type="GeneID" id="301327670"/>
<dbReference type="Proteomes" id="UP001226720">
    <property type="component" value="Unassembled WGS sequence"/>
</dbReference>
<organism evidence="1 2">
    <name type="scientific">Guptibacillus hwajinpoensis</name>
    <dbReference type="NCBI Taxonomy" id="208199"/>
    <lineage>
        <taxon>Bacteria</taxon>
        <taxon>Bacillati</taxon>
        <taxon>Bacillota</taxon>
        <taxon>Bacilli</taxon>
        <taxon>Bacillales</taxon>
        <taxon>Guptibacillaceae</taxon>
        <taxon>Guptibacillus</taxon>
    </lineage>
</organism>
<comment type="caution">
    <text evidence="1">The sequence shown here is derived from an EMBL/GenBank/DDBJ whole genome shotgun (WGS) entry which is preliminary data.</text>
</comment>
<keyword evidence="2" id="KW-1185">Reference proteome</keyword>
<evidence type="ECO:0008006" key="3">
    <source>
        <dbReference type="Google" id="ProtNLM"/>
    </source>
</evidence>
<name>A0ABU0K5I9_9BACL</name>
<dbReference type="RefSeq" id="WP_301552079.1">
    <property type="nucleotide sequence ID" value="NZ_JAQRMZ010000006.1"/>
</dbReference>
<evidence type="ECO:0000313" key="1">
    <source>
        <dbReference type="EMBL" id="MDQ0483387.1"/>
    </source>
</evidence>
<proteinExistence type="predicted"/>
<evidence type="ECO:0000313" key="2">
    <source>
        <dbReference type="Proteomes" id="UP001226720"/>
    </source>
</evidence>
<dbReference type="EMBL" id="JAUSWM010000004">
    <property type="protein sequence ID" value="MDQ0483387.1"/>
    <property type="molecule type" value="Genomic_DNA"/>
</dbReference>
<gene>
    <name evidence="1" type="ORF">QO000_002369</name>
</gene>
<reference evidence="1" key="1">
    <citation type="submission" date="2023-07" db="EMBL/GenBank/DDBJ databases">
        <title>Genomic Encyclopedia of Type Strains, Phase IV (KMG-IV): sequencing the most valuable type-strain genomes for metagenomic binning, comparative biology and taxonomic classification.</title>
        <authorList>
            <person name="Goeker M."/>
        </authorList>
    </citation>
    <scope>NUCLEOTIDE SEQUENCE [LARGE SCALE GENOMIC DNA]</scope>
    <source>
        <strain evidence="1">JSM 076093</strain>
    </source>
</reference>
<sequence length="74" mass="7777">MLKLRAALVDIMNSKTVLSSVYVLDTQNGEGEPDLIGVTVGQVGADFVVFNQVGSSAGTQSCMVPISKINAIDY</sequence>